<protein>
    <submittedName>
        <fullName evidence="2">EAL domain-containing protein (Putative c-di-GMP-specific phosphodiesterase class I)</fullName>
    </submittedName>
</protein>
<dbReference type="Pfam" id="PF00563">
    <property type="entry name" value="EAL"/>
    <property type="match status" value="1"/>
</dbReference>
<dbReference type="GO" id="GO:0071111">
    <property type="term" value="F:cyclic-guanylate-specific phosphodiesterase activity"/>
    <property type="evidence" value="ECO:0007669"/>
    <property type="project" value="InterPro"/>
</dbReference>
<dbReference type="InterPro" id="IPR001633">
    <property type="entry name" value="EAL_dom"/>
</dbReference>
<reference evidence="2 3" key="1">
    <citation type="submission" date="2019-03" db="EMBL/GenBank/DDBJ databases">
        <title>Genomic Encyclopedia of Type Strains, Phase IV (KMG-IV): sequencing the most valuable type-strain genomes for metagenomic binning, comparative biology and taxonomic classification.</title>
        <authorList>
            <person name="Goeker M."/>
        </authorList>
    </citation>
    <scope>NUCLEOTIDE SEQUENCE [LARGE SCALE GENOMIC DNA]</scope>
    <source>
        <strain evidence="2 3">DSM 25488</strain>
    </source>
</reference>
<gene>
    <name evidence="2" type="ORF">C8D91_2135</name>
</gene>
<dbReference type="PANTHER" id="PTHR33121">
    <property type="entry name" value="CYCLIC DI-GMP PHOSPHODIESTERASE PDEF"/>
    <property type="match status" value="1"/>
</dbReference>
<dbReference type="SUPFAM" id="SSF141868">
    <property type="entry name" value="EAL domain-like"/>
    <property type="match status" value="1"/>
</dbReference>
<evidence type="ECO:0000259" key="1">
    <source>
        <dbReference type="PROSITE" id="PS50883"/>
    </source>
</evidence>
<dbReference type="EMBL" id="SNZB01000004">
    <property type="protein sequence ID" value="TDR19578.1"/>
    <property type="molecule type" value="Genomic_DNA"/>
</dbReference>
<keyword evidence="3" id="KW-1185">Reference proteome</keyword>
<organism evidence="2 3">
    <name type="scientific">Marinicella litoralis</name>
    <dbReference type="NCBI Taxonomy" id="644220"/>
    <lineage>
        <taxon>Bacteria</taxon>
        <taxon>Pseudomonadati</taxon>
        <taxon>Pseudomonadota</taxon>
        <taxon>Gammaproteobacteria</taxon>
        <taxon>Lysobacterales</taxon>
        <taxon>Marinicellaceae</taxon>
        <taxon>Marinicella</taxon>
    </lineage>
</organism>
<sequence length="231" mass="26442">MNLAAFKSATDQKLTFQFQDIVDANANHQDWLEMLYRPQTLMGHRNVEQFFKALSVQQKIDLDIKIFSQIESVLETHNPKRLSINLMPISLLSPQFRDLLWQLIDYNIINPRQLCIEIVETDSMPPLCSSAIKVLQHFKEKGGWLALDDFGSGFAHWELLQMGLINVIKVASQNIKHSSHNNFTNGLAKFAASMNIISVLEGVENEQDLMTGMKQGFDNFQGWYFDGVNHQ</sequence>
<dbReference type="InterPro" id="IPR050706">
    <property type="entry name" value="Cyclic-di-GMP_PDE-like"/>
</dbReference>
<dbReference type="InterPro" id="IPR035919">
    <property type="entry name" value="EAL_sf"/>
</dbReference>
<evidence type="ECO:0000313" key="3">
    <source>
        <dbReference type="Proteomes" id="UP000295724"/>
    </source>
</evidence>
<name>A0A4R6XT84_9GAMM</name>
<dbReference type="SMART" id="SM00052">
    <property type="entry name" value="EAL"/>
    <property type="match status" value="1"/>
</dbReference>
<dbReference type="Proteomes" id="UP000295724">
    <property type="component" value="Unassembled WGS sequence"/>
</dbReference>
<dbReference type="Gene3D" id="3.20.20.450">
    <property type="entry name" value="EAL domain"/>
    <property type="match status" value="1"/>
</dbReference>
<dbReference type="AlphaFoldDB" id="A0A4R6XT84"/>
<accession>A0A4R6XT84</accession>
<dbReference type="RefSeq" id="WP_162846874.1">
    <property type="nucleotide sequence ID" value="NZ_NIHB01000004.1"/>
</dbReference>
<evidence type="ECO:0000313" key="2">
    <source>
        <dbReference type="EMBL" id="TDR19578.1"/>
    </source>
</evidence>
<dbReference type="PROSITE" id="PS50883">
    <property type="entry name" value="EAL"/>
    <property type="match status" value="1"/>
</dbReference>
<proteinExistence type="predicted"/>
<dbReference type="PANTHER" id="PTHR33121:SF70">
    <property type="entry name" value="SIGNALING PROTEIN YKOW"/>
    <property type="match status" value="1"/>
</dbReference>
<dbReference type="CDD" id="cd01948">
    <property type="entry name" value="EAL"/>
    <property type="match status" value="1"/>
</dbReference>
<comment type="caution">
    <text evidence="2">The sequence shown here is derived from an EMBL/GenBank/DDBJ whole genome shotgun (WGS) entry which is preliminary data.</text>
</comment>
<feature type="domain" description="EAL" evidence="1">
    <location>
        <begin position="1"/>
        <end position="231"/>
    </location>
</feature>